<dbReference type="EMBL" id="CAXIEN010000124">
    <property type="protein sequence ID" value="CAL1279592.1"/>
    <property type="molecule type" value="Genomic_DNA"/>
</dbReference>
<dbReference type="Proteomes" id="UP001497382">
    <property type="component" value="Unassembled WGS sequence"/>
</dbReference>
<evidence type="ECO:0000256" key="1">
    <source>
        <dbReference type="SAM" id="MobiDB-lite"/>
    </source>
</evidence>
<feature type="region of interest" description="Disordered" evidence="1">
    <location>
        <begin position="1"/>
        <end position="31"/>
    </location>
</feature>
<keyword evidence="3" id="KW-1185">Reference proteome</keyword>
<proteinExistence type="predicted"/>
<name>A0AAV2A6J1_9ARAC</name>
<reference evidence="2 3" key="1">
    <citation type="submission" date="2024-04" db="EMBL/GenBank/DDBJ databases">
        <authorList>
            <person name="Rising A."/>
            <person name="Reimegard J."/>
            <person name="Sonavane S."/>
            <person name="Akerstrom W."/>
            <person name="Nylinder S."/>
            <person name="Hedman E."/>
            <person name="Kallberg Y."/>
        </authorList>
    </citation>
    <scope>NUCLEOTIDE SEQUENCE [LARGE SCALE GENOMIC DNA]</scope>
</reference>
<organism evidence="2 3">
    <name type="scientific">Larinioides sclopetarius</name>
    <dbReference type="NCBI Taxonomy" id="280406"/>
    <lineage>
        <taxon>Eukaryota</taxon>
        <taxon>Metazoa</taxon>
        <taxon>Ecdysozoa</taxon>
        <taxon>Arthropoda</taxon>
        <taxon>Chelicerata</taxon>
        <taxon>Arachnida</taxon>
        <taxon>Araneae</taxon>
        <taxon>Araneomorphae</taxon>
        <taxon>Entelegynae</taxon>
        <taxon>Araneoidea</taxon>
        <taxon>Araneidae</taxon>
        <taxon>Larinioides</taxon>
    </lineage>
</organism>
<comment type="caution">
    <text evidence="2">The sequence shown here is derived from an EMBL/GenBank/DDBJ whole genome shotgun (WGS) entry which is preliminary data.</text>
</comment>
<gene>
    <name evidence="2" type="ORF">LARSCL_LOCUS10466</name>
</gene>
<accession>A0AAV2A6J1</accession>
<feature type="compositionally biased region" description="Polar residues" evidence="1">
    <location>
        <begin position="7"/>
        <end position="17"/>
    </location>
</feature>
<evidence type="ECO:0000313" key="2">
    <source>
        <dbReference type="EMBL" id="CAL1279592.1"/>
    </source>
</evidence>
<sequence>MPMVFTDKSTTLLTTMDSGHRSRPTNLEPPTKTQLLSVSTQLLQSMFLPLHTLLHLIMPLLTMLDLTMPHLTISHTGYPNMPTTKLL</sequence>
<evidence type="ECO:0000313" key="3">
    <source>
        <dbReference type="Proteomes" id="UP001497382"/>
    </source>
</evidence>
<evidence type="ECO:0008006" key="4">
    <source>
        <dbReference type="Google" id="ProtNLM"/>
    </source>
</evidence>
<protein>
    <recommendedName>
        <fullName evidence="4">NADH dehydrogenase subunit 4</fullName>
    </recommendedName>
</protein>
<dbReference type="AlphaFoldDB" id="A0AAV2A6J1"/>